<dbReference type="InterPro" id="IPR025645">
    <property type="entry name" value="DUF4349"/>
</dbReference>
<dbReference type="Pfam" id="PF14257">
    <property type="entry name" value="DUF4349"/>
    <property type="match status" value="1"/>
</dbReference>
<evidence type="ECO:0000256" key="2">
    <source>
        <dbReference type="SAM" id="Phobius"/>
    </source>
</evidence>
<accession>A0A8J7DZL3</accession>
<evidence type="ECO:0000259" key="3">
    <source>
        <dbReference type="Pfam" id="PF14257"/>
    </source>
</evidence>
<evidence type="ECO:0000256" key="1">
    <source>
        <dbReference type="SAM" id="MobiDB-lite"/>
    </source>
</evidence>
<gene>
    <name evidence="4" type="ORF">IQ249_21925</name>
</gene>
<dbReference type="EMBL" id="JADEWZ010000051">
    <property type="protein sequence ID" value="MBE9118551.1"/>
    <property type="molecule type" value="Genomic_DNA"/>
</dbReference>
<feature type="domain" description="DUF4349" evidence="3">
    <location>
        <begin position="36"/>
        <end position="248"/>
    </location>
</feature>
<keyword evidence="2" id="KW-1133">Transmembrane helix</keyword>
<keyword evidence="5" id="KW-1185">Reference proteome</keyword>
<reference evidence="4" key="1">
    <citation type="submission" date="2020-10" db="EMBL/GenBank/DDBJ databases">
        <authorList>
            <person name="Castelo-Branco R."/>
            <person name="Eusebio N."/>
            <person name="Adriana R."/>
            <person name="Vieira A."/>
            <person name="Brugerolle De Fraissinette N."/>
            <person name="Rezende De Castro R."/>
            <person name="Schneider M.P."/>
            <person name="Vasconcelos V."/>
            <person name="Leao P.N."/>
        </authorList>
    </citation>
    <scope>NUCLEOTIDE SEQUENCE</scope>
    <source>
        <strain evidence="4">LEGE 07157</strain>
    </source>
</reference>
<evidence type="ECO:0000313" key="4">
    <source>
        <dbReference type="EMBL" id="MBE9118551.1"/>
    </source>
</evidence>
<keyword evidence="2" id="KW-0472">Membrane</keyword>
<protein>
    <submittedName>
        <fullName evidence="4">DUF4349 domain-containing protein</fullName>
    </submittedName>
</protein>
<name>A0A8J7DZL3_9CYAN</name>
<dbReference type="AlphaFoldDB" id="A0A8J7DZL3"/>
<keyword evidence="2" id="KW-0812">Transmembrane</keyword>
<feature type="compositionally biased region" description="Polar residues" evidence="1">
    <location>
        <begin position="21"/>
        <end position="35"/>
    </location>
</feature>
<feature type="transmembrane region" description="Helical" evidence="2">
    <location>
        <begin position="228"/>
        <end position="248"/>
    </location>
</feature>
<organism evidence="4 5">
    <name type="scientific">Lusitaniella coriacea LEGE 07157</name>
    <dbReference type="NCBI Taxonomy" id="945747"/>
    <lineage>
        <taxon>Bacteria</taxon>
        <taxon>Bacillati</taxon>
        <taxon>Cyanobacteriota</taxon>
        <taxon>Cyanophyceae</taxon>
        <taxon>Spirulinales</taxon>
        <taxon>Lusitaniellaceae</taxon>
        <taxon>Lusitaniella</taxon>
    </lineage>
</organism>
<dbReference type="Proteomes" id="UP000654482">
    <property type="component" value="Unassembled WGS sequence"/>
</dbReference>
<proteinExistence type="predicted"/>
<sequence>MAAPSAEVAKESSGENFETVADTSEAQSTVPQRPSQLIKTAHLDLVVNSISETLPKVSEVAKQQQGDIFSLKNQQPENRGSRHSASITLRVPQSKLETTLEALSQLGTVQRQNISAEDVSNQLVDSQARLRSLRQAENTLLKIMERSGSVGDVLKVAQELKNTRVQIEQIDAQLKDLRDRVAFSTVTLNLEAATISLPPEQALGLQLSQTWKSASYSVESFTTNLLKIGIWLLTYSPYLAILTVAIWLSSARLRKSSTPLVSESRETESNG</sequence>
<evidence type="ECO:0000313" key="5">
    <source>
        <dbReference type="Proteomes" id="UP000654482"/>
    </source>
</evidence>
<comment type="caution">
    <text evidence="4">The sequence shown here is derived from an EMBL/GenBank/DDBJ whole genome shotgun (WGS) entry which is preliminary data.</text>
</comment>
<feature type="region of interest" description="Disordered" evidence="1">
    <location>
        <begin position="1"/>
        <end position="35"/>
    </location>
</feature>